<evidence type="ECO:0000256" key="1">
    <source>
        <dbReference type="ARBA" id="ARBA00022737"/>
    </source>
</evidence>
<proteinExistence type="predicted"/>
<feature type="non-terminal residue" evidence="3">
    <location>
        <position position="1024"/>
    </location>
</feature>
<accession>A0A3S3QN80</accession>
<keyword evidence="2" id="KW-0732">Signal</keyword>
<dbReference type="AlphaFoldDB" id="A0A3S3QN80"/>
<feature type="chain" id="PRO_5018726315" description="Collagen-like protein" evidence="2">
    <location>
        <begin position="20"/>
        <end position="1024"/>
    </location>
</feature>
<dbReference type="EMBL" id="SBII01000001">
    <property type="protein sequence ID" value="RWX03893.1"/>
    <property type="molecule type" value="Genomic_DNA"/>
</dbReference>
<evidence type="ECO:0000313" key="3">
    <source>
        <dbReference type="EMBL" id="RWX03893.1"/>
    </source>
</evidence>
<evidence type="ECO:0000256" key="2">
    <source>
        <dbReference type="SAM" id="SignalP"/>
    </source>
</evidence>
<evidence type="ECO:0008006" key="5">
    <source>
        <dbReference type="Google" id="ProtNLM"/>
    </source>
</evidence>
<keyword evidence="4" id="KW-1185">Reference proteome</keyword>
<evidence type="ECO:0000313" key="4">
    <source>
        <dbReference type="Proteomes" id="UP000287527"/>
    </source>
</evidence>
<name>A0A3S3QN80_9FLAO</name>
<keyword evidence="1" id="KW-0677">Repeat</keyword>
<gene>
    <name evidence="3" type="ORF">EPI11_02910</name>
</gene>
<dbReference type="PANTHER" id="PTHR37456:SF3">
    <property type="entry name" value="COLLAGEN ALPHA-1(XXV) CHAIN"/>
    <property type="match status" value="1"/>
</dbReference>
<protein>
    <recommendedName>
        <fullName evidence="5">Collagen-like protein</fullName>
    </recommendedName>
</protein>
<sequence length="1024" mass="102678">MKKLLPALVLLLGVYTASAQVGIGTSTPNSSSQLQIVANDKGVLIPQVQLTSSTDTTTITNGNVQSLLVYNISTAADIKPGYYYWYVNRWMRILSDKDASSQVVTKLVYNAAANTLTYTDENSNDTVINLIDLVKGAETLTTLVDNGNGTVTYTNEAGQASVINLSGGPAGVGIVSTVNNGNGTFTITYSNGTTFTTSNFTGPAGAAGTNGVSAYQTWLNNGNTGTEAQFLTSLVGSQGPQGVPGTSVNGTNGIDGKSAYQLWLDAGNTGTVVQYLASLKGADGASGTNGINGVDGKSSYQLWLDAGNTGTIAQYFASLKGADGASGTNGTNGVDGKSSYQLWLDAGNTGTITQYFASLKGADGASGTNGTNGVDGKSSYQLWLDAGNTGTIAQYFASLKGADGVSGTNGTNGVDGKSAYQLWLDAGNTGTEVQYLASLKGAKGDDGAVGPAGQAGIGGKTEAGDGIIVTGSGTEATPYVVSVKDGGVDNVKLAANAITTDKIAAGAVETSDIKNANVTPEKLTAGTGTDGRVAIADAAGNVTYGNIPATSVTGANLTPGDGSVTVTGGVGATLIPSTVKVADGGIDTIKLAADAVTSDKILDGEVKSSDLATNAVTADKIASGAITAAKIDASVAGTGLTKNPTTGALEVDVTGIEGDGDITSTDLEVTDGDKSTFKDVSLNIKDNVITNAKMADNAIGTAELIDNAVTTAKIADSNVTAAKLSDNAVTAAKIDASVAGTGLTKNPTTGALEVDVTGIEGDGDITSTDLEVTDGDKSTFKDVSLNIKDNAVTNAKMADNAIGTAELIDNAVTTAKIADSNVTAAKLSDNAVTAAKIDASVAGTGLTKNPTTGALEVDVTGIEGDGDITSTDLEVTDGDKSTFKDVSLNIKDNVITNAKMADNAIGTAELIDNAVTTAKIADSNVTAAKLSDNAVTAAKIDASVAGTGLTKNPTTGALEVDVTGIEGDGDISSTDLEVTDGDKSTFKDVSLNIKDNVITNAKMADNAIGTAELIDNAVTTAKIA</sequence>
<dbReference type="Proteomes" id="UP000287527">
    <property type="component" value="Unassembled WGS sequence"/>
</dbReference>
<dbReference type="PANTHER" id="PTHR37456">
    <property type="entry name" value="SI:CH211-266K2.1"/>
    <property type="match status" value="1"/>
</dbReference>
<dbReference type="InterPro" id="IPR050938">
    <property type="entry name" value="Collagen_Structural_Proteins"/>
</dbReference>
<dbReference type="RefSeq" id="WP_394343625.1">
    <property type="nucleotide sequence ID" value="NZ_SBII01000001.1"/>
</dbReference>
<comment type="caution">
    <text evidence="3">The sequence shown here is derived from an EMBL/GenBank/DDBJ whole genome shotgun (WGS) entry which is preliminary data.</text>
</comment>
<organism evidence="3 4">
    <name type="scientific">Flavobacterium cerinum</name>
    <dbReference type="NCBI Taxonomy" id="2502784"/>
    <lineage>
        <taxon>Bacteria</taxon>
        <taxon>Pseudomonadati</taxon>
        <taxon>Bacteroidota</taxon>
        <taxon>Flavobacteriia</taxon>
        <taxon>Flavobacteriales</taxon>
        <taxon>Flavobacteriaceae</taxon>
        <taxon>Flavobacterium</taxon>
    </lineage>
</organism>
<feature type="signal peptide" evidence="2">
    <location>
        <begin position="1"/>
        <end position="19"/>
    </location>
</feature>
<reference evidence="3 4" key="1">
    <citation type="submission" date="2019-01" db="EMBL/GenBank/DDBJ databases">
        <title>Flavobacterium sp. nov.,isolated from freshwater.</title>
        <authorList>
            <person name="Zhang R."/>
            <person name="Du Z.-J."/>
        </authorList>
    </citation>
    <scope>NUCLEOTIDE SEQUENCE [LARGE SCALE GENOMIC DNA]</scope>
    <source>
        <strain evidence="3 4">1E403</strain>
    </source>
</reference>